<dbReference type="RefSeq" id="WP_146174214.1">
    <property type="nucleotide sequence ID" value="NZ_QBKS01000001.1"/>
</dbReference>
<dbReference type="EMBL" id="QBKS01000001">
    <property type="protein sequence ID" value="PTX57801.1"/>
    <property type="molecule type" value="Genomic_DNA"/>
</dbReference>
<dbReference type="PROSITE" id="PS51257">
    <property type="entry name" value="PROKAR_LIPOPROTEIN"/>
    <property type="match status" value="1"/>
</dbReference>
<dbReference type="Proteomes" id="UP000243978">
    <property type="component" value="Unassembled WGS sequence"/>
</dbReference>
<comment type="caution">
    <text evidence="2">The sequence shown here is derived from an EMBL/GenBank/DDBJ whole genome shotgun (WGS) entry which is preliminary data.</text>
</comment>
<feature type="signal peptide" evidence="1">
    <location>
        <begin position="1"/>
        <end position="20"/>
    </location>
</feature>
<reference evidence="2 3" key="1">
    <citation type="submission" date="2018-04" db="EMBL/GenBank/DDBJ databases">
        <title>Genomic Encyclopedia of Archaeal and Bacterial Type Strains, Phase II (KMG-II): from individual species to whole genera.</title>
        <authorList>
            <person name="Goeker M."/>
        </authorList>
    </citation>
    <scope>NUCLEOTIDE SEQUENCE [LARGE SCALE GENOMIC DNA]</scope>
    <source>
        <strain evidence="2 3">DSM 100977</strain>
    </source>
</reference>
<feature type="chain" id="PRO_5015446290" evidence="1">
    <location>
        <begin position="21"/>
        <end position="229"/>
    </location>
</feature>
<evidence type="ECO:0000256" key="1">
    <source>
        <dbReference type="SAM" id="SignalP"/>
    </source>
</evidence>
<organism evidence="2 3">
    <name type="scientific">Litoreibacter ponti</name>
    <dbReference type="NCBI Taxonomy" id="1510457"/>
    <lineage>
        <taxon>Bacteria</taxon>
        <taxon>Pseudomonadati</taxon>
        <taxon>Pseudomonadota</taxon>
        <taxon>Alphaproteobacteria</taxon>
        <taxon>Rhodobacterales</taxon>
        <taxon>Roseobacteraceae</taxon>
        <taxon>Litoreibacter</taxon>
    </lineage>
</organism>
<keyword evidence="3" id="KW-1185">Reference proteome</keyword>
<proteinExistence type="predicted"/>
<dbReference type="OrthoDB" id="7877343at2"/>
<accession>A0A2T6BP11</accession>
<gene>
    <name evidence="2" type="ORF">C8N43_2473</name>
</gene>
<dbReference type="AlphaFoldDB" id="A0A2T6BP11"/>
<evidence type="ECO:0000313" key="2">
    <source>
        <dbReference type="EMBL" id="PTX57801.1"/>
    </source>
</evidence>
<sequence>MRFWGGAAVAVLALSGCDIALPGGSVPQSEIIVTADRVTLRGPTGFCVDPDSSRHRPSEAFIVFGNCAAIAGNDELPQPFVRAFATVTVLPSQAGSTALGDSGVALEQFFSSTAGKAALSGNGDPDTVEVLDSFLRNGAFFVHARDRSGGSIPGADNTYWRGYFDVKSSLVAVSVMGLESAPLSSSDGLATLYDFANSILEDQRPNQTAPASSNPDDVQNTGLLRRLFG</sequence>
<protein>
    <submittedName>
        <fullName evidence="2">Uncharacterized protein</fullName>
    </submittedName>
</protein>
<keyword evidence="1" id="KW-0732">Signal</keyword>
<evidence type="ECO:0000313" key="3">
    <source>
        <dbReference type="Proteomes" id="UP000243978"/>
    </source>
</evidence>
<name>A0A2T6BP11_9RHOB</name>